<keyword evidence="4" id="KW-1185">Reference proteome</keyword>
<keyword evidence="2" id="KW-0812">Transmembrane</keyword>
<organism evidence="3 4">
    <name type="scientific">Phytohabitans rumicis</name>
    <dbReference type="NCBI Taxonomy" id="1076125"/>
    <lineage>
        <taxon>Bacteria</taxon>
        <taxon>Bacillati</taxon>
        <taxon>Actinomycetota</taxon>
        <taxon>Actinomycetes</taxon>
        <taxon>Micromonosporales</taxon>
        <taxon>Micromonosporaceae</taxon>
    </lineage>
</organism>
<dbReference type="GO" id="GO:0008933">
    <property type="term" value="F:peptidoglycan lytic transglycosylase activity"/>
    <property type="evidence" value="ECO:0007669"/>
    <property type="project" value="TreeGrafter"/>
</dbReference>
<dbReference type="Gene3D" id="1.10.530.10">
    <property type="match status" value="1"/>
</dbReference>
<feature type="transmembrane region" description="Helical" evidence="2">
    <location>
        <begin position="92"/>
        <end position="114"/>
    </location>
</feature>
<reference evidence="3 4" key="2">
    <citation type="submission" date="2020-03" db="EMBL/GenBank/DDBJ databases">
        <authorList>
            <person name="Ichikawa N."/>
            <person name="Kimura A."/>
            <person name="Kitahashi Y."/>
            <person name="Uohara A."/>
        </authorList>
    </citation>
    <scope>NUCLEOTIDE SEQUENCE [LARGE SCALE GENOMIC DNA]</scope>
    <source>
        <strain evidence="3 4">NBRC 108638</strain>
    </source>
</reference>
<dbReference type="InterPro" id="IPR023346">
    <property type="entry name" value="Lysozyme-like_dom_sf"/>
</dbReference>
<feature type="compositionally biased region" description="Low complexity" evidence="1">
    <location>
        <begin position="144"/>
        <end position="168"/>
    </location>
</feature>
<dbReference type="AlphaFoldDB" id="A0A6V8LAK6"/>
<dbReference type="PANTHER" id="PTHR30163">
    <property type="entry name" value="MEMBRANE-BOUND LYTIC MUREIN TRANSGLYCOSYLASE B"/>
    <property type="match status" value="1"/>
</dbReference>
<sequence>MADGEATPPTERPLRSATPEWAGPLGSSGAAPEQEPEASTPAPKSEPATVTVGPASVVPDAPKPERPRRRMPGPRQAARAVGSWARRPSGRLTLPGVLLLVLVVAGAGAGAIVIPMTAGSRTDAAGGTPSPEATGTAQAPDALGPTGIPTGGFPTTVPTATPTATGAASVGRPADVLAGWATQTATKVDIPWVAMQAYGYAELVLAQTRPGCQLRWTTLAAIGKVESNHGRHNATLGTDGQSAPRILGPALDGTNNTQRILDSDDGVLDGDLTYDRAVGPMQFIPSTWRLHEIDADNDGLKDPNDIDDATLAAGNYLCQGTRNLSSGTDWWNAIYSYNDVKPYAQAVFDAANDYGAKSRT</sequence>
<evidence type="ECO:0000313" key="4">
    <source>
        <dbReference type="Proteomes" id="UP000482960"/>
    </source>
</evidence>
<comment type="caution">
    <text evidence="3">The sequence shown here is derived from an EMBL/GenBank/DDBJ whole genome shotgun (WGS) entry which is preliminary data.</text>
</comment>
<evidence type="ECO:0000256" key="2">
    <source>
        <dbReference type="SAM" id="Phobius"/>
    </source>
</evidence>
<dbReference type="CDD" id="cd13399">
    <property type="entry name" value="Slt35-like"/>
    <property type="match status" value="1"/>
</dbReference>
<keyword evidence="2" id="KW-1133">Transmembrane helix</keyword>
<protein>
    <submittedName>
        <fullName evidence="3">Murein transglycosylase</fullName>
    </submittedName>
</protein>
<dbReference type="GO" id="GO:0009253">
    <property type="term" value="P:peptidoglycan catabolic process"/>
    <property type="evidence" value="ECO:0007669"/>
    <property type="project" value="TreeGrafter"/>
</dbReference>
<proteinExistence type="predicted"/>
<dbReference type="Proteomes" id="UP000482960">
    <property type="component" value="Unassembled WGS sequence"/>
</dbReference>
<evidence type="ECO:0000313" key="3">
    <source>
        <dbReference type="EMBL" id="GFJ91106.1"/>
    </source>
</evidence>
<gene>
    <name evidence="3" type="ORF">Prum_047480</name>
</gene>
<keyword evidence="2" id="KW-0472">Membrane</keyword>
<dbReference type="SUPFAM" id="SSF53955">
    <property type="entry name" value="Lysozyme-like"/>
    <property type="match status" value="1"/>
</dbReference>
<dbReference type="EMBL" id="BLPG01000001">
    <property type="protein sequence ID" value="GFJ91106.1"/>
    <property type="molecule type" value="Genomic_DNA"/>
</dbReference>
<dbReference type="InterPro" id="IPR043426">
    <property type="entry name" value="MltB-like"/>
</dbReference>
<evidence type="ECO:0000256" key="1">
    <source>
        <dbReference type="SAM" id="MobiDB-lite"/>
    </source>
</evidence>
<feature type="region of interest" description="Disordered" evidence="1">
    <location>
        <begin position="120"/>
        <end position="169"/>
    </location>
</feature>
<name>A0A6V8LAK6_9ACTN</name>
<dbReference type="PANTHER" id="PTHR30163:SF8">
    <property type="entry name" value="LYTIC MUREIN TRANSGLYCOSYLASE"/>
    <property type="match status" value="1"/>
</dbReference>
<reference evidence="3 4" key="1">
    <citation type="submission" date="2020-03" db="EMBL/GenBank/DDBJ databases">
        <title>Whole genome shotgun sequence of Phytohabitans rumicis NBRC 108638.</title>
        <authorList>
            <person name="Komaki H."/>
            <person name="Tamura T."/>
        </authorList>
    </citation>
    <scope>NUCLEOTIDE SEQUENCE [LARGE SCALE GENOMIC DNA]</scope>
    <source>
        <strain evidence="3 4">NBRC 108638</strain>
    </source>
</reference>
<feature type="region of interest" description="Disordered" evidence="1">
    <location>
        <begin position="1"/>
        <end position="84"/>
    </location>
</feature>
<accession>A0A6V8LAK6</accession>